<dbReference type="PANTHER" id="PTHR23272:SF184">
    <property type="entry name" value="OS03G0311250 PROTEIN"/>
    <property type="match status" value="1"/>
</dbReference>
<evidence type="ECO:0000313" key="3">
    <source>
        <dbReference type="Proteomes" id="UP001293593"/>
    </source>
</evidence>
<dbReference type="InterPro" id="IPR025525">
    <property type="entry name" value="hAT-like_transposase_RNase-H"/>
</dbReference>
<comment type="caution">
    <text evidence="2">The sequence shown here is derived from an EMBL/GenBank/DDBJ whole genome shotgun (WGS) entry which is preliminary data.</text>
</comment>
<evidence type="ECO:0000259" key="1">
    <source>
        <dbReference type="Pfam" id="PF14372"/>
    </source>
</evidence>
<dbReference type="EMBL" id="JAWXYG010000008">
    <property type="protein sequence ID" value="KAK4265964.1"/>
    <property type="molecule type" value="Genomic_DNA"/>
</dbReference>
<organism evidence="2 3">
    <name type="scientific">Acacia crassicarpa</name>
    <name type="common">northern wattle</name>
    <dbReference type="NCBI Taxonomy" id="499986"/>
    <lineage>
        <taxon>Eukaryota</taxon>
        <taxon>Viridiplantae</taxon>
        <taxon>Streptophyta</taxon>
        <taxon>Embryophyta</taxon>
        <taxon>Tracheophyta</taxon>
        <taxon>Spermatophyta</taxon>
        <taxon>Magnoliopsida</taxon>
        <taxon>eudicotyledons</taxon>
        <taxon>Gunneridae</taxon>
        <taxon>Pentapetalae</taxon>
        <taxon>rosids</taxon>
        <taxon>fabids</taxon>
        <taxon>Fabales</taxon>
        <taxon>Fabaceae</taxon>
        <taxon>Caesalpinioideae</taxon>
        <taxon>mimosoid clade</taxon>
        <taxon>Acacieae</taxon>
        <taxon>Acacia</taxon>
    </lineage>
</organism>
<dbReference type="Pfam" id="PF14372">
    <property type="entry name" value="hAT-like_RNase-H"/>
    <property type="match status" value="1"/>
</dbReference>
<dbReference type="AlphaFoldDB" id="A0AAE1JD82"/>
<sequence>MAQSMLDKFDKYRSKYSVILALAIIIDPQMKVEVIEFTFAKIDPINSQNKIENIRSKLYYVFNEYKNVGSFSYSAPIVGATSSSNANKVFITKPVVAWNSNEVDDHEVFYVSLEFLNS</sequence>
<accession>A0AAE1JD82</accession>
<protein>
    <recommendedName>
        <fullName evidence="1">hAT-like transposase RNase-H fold domain-containing protein</fullName>
    </recommendedName>
</protein>
<dbReference type="Proteomes" id="UP001293593">
    <property type="component" value="Unassembled WGS sequence"/>
</dbReference>
<dbReference type="PANTHER" id="PTHR23272">
    <property type="entry name" value="BED FINGER-RELATED"/>
    <property type="match status" value="1"/>
</dbReference>
<reference evidence="2" key="1">
    <citation type="submission" date="2023-10" db="EMBL/GenBank/DDBJ databases">
        <title>Chromosome-level genome of the transformable northern wattle, Acacia crassicarpa.</title>
        <authorList>
            <person name="Massaro I."/>
            <person name="Sinha N.R."/>
            <person name="Poethig S."/>
            <person name="Leichty A.R."/>
        </authorList>
    </citation>
    <scope>NUCLEOTIDE SEQUENCE</scope>
    <source>
        <strain evidence="2">Acra3RX</strain>
        <tissue evidence="2">Leaf</tissue>
    </source>
</reference>
<evidence type="ECO:0000313" key="2">
    <source>
        <dbReference type="EMBL" id="KAK4265964.1"/>
    </source>
</evidence>
<gene>
    <name evidence="2" type="ORF">QN277_026946</name>
</gene>
<dbReference type="GO" id="GO:0003677">
    <property type="term" value="F:DNA binding"/>
    <property type="evidence" value="ECO:0007669"/>
    <property type="project" value="InterPro"/>
</dbReference>
<name>A0AAE1JD82_9FABA</name>
<feature type="domain" description="hAT-like transposase RNase-H fold" evidence="1">
    <location>
        <begin position="1"/>
        <end position="65"/>
    </location>
</feature>
<proteinExistence type="predicted"/>
<keyword evidence="3" id="KW-1185">Reference proteome</keyword>